<keyword evidence="1" id="KW-0812">Transmembrane</keyword>
<evidence type="ECO:0000259" key="2">
    <source>
        <dbReference type="Pfam" id="PF04982"/>
    </source>
</evidence>
<keyword evidence="4" id="KW-1185">Reference proteome</keyword>
<feature type="transmembrane region" description="Helical" evidence="1">
    <location>
        <begin position="103"/>
        <end position="121"/>
    </location>
</feature>
<dbReference type="PANTHER" id="PTHR33741">
    <property type="entry name" value="TRANSMEMBRANE PROTEIN DDB_G0269096-RELATED"/>
    <property type="match status" value="1"/>
</dbReference>
<reference evidence="3 4" key="1">
    <citation type="submission" date="2020-08" db="EMBL/GenBank/DDBJ databases">
        <title>The Agave Microbiome: Exploring the role of microbial communities in plant adaptations to desert environments.</title>
        <authorList>
            <person name="Partida-Martinez L.P."/>
        </authorList>
    </citation>
    <scope>NUCLEOTIDE SEQUENCE [LARGE SCALE GENOMIC DNA]</scope>
    <source>
        <strain evidence="3 4">AT3.2</strain>
    </source>
</reference>
<dbReference type="PANTHER" id="PTHR33741:SF5">
    <property type="entry name" value="TRANSMEMBRANE PROTEIN DDB_G0269096-RELATED"/>
    <property type="match status" value="1"/>
</dbReference>
<evidence type="ECO:0000313" key="4">
    <source>
        <dbReference type="Proteomes" id="UP000540787"/>
    </source>
</evidence>
<evidence type="ECO:0000256" key="1">
    <source>
        <dbReference type="SAM" id="Phobius"/>
    </source>
</evidence>
<dbReference type="RefSeq" id="WP_221290652.1">
    <property type="nucleotide sequence ID" value="NZ_JACHBX010000003.1"/>
</dbReference>
<dbReference type="InterPro" id="IPR007065">
    <property type="entry name" value="HPP"/>
</dbReference>
<sequence length="237" mass="25172">MSSFQQWCRDFLPAPIQIAPREQLRSSLGALIGIFFTGVIAWFFGGPIDNLPLLAAPLGASAVLLFGVPASPLAQPWAIIGGNLIGAVTGVSCAYLIAMPLLAAAVAVAVTVMLMFSLRCVHPPSGAVAITAVLGGSKIHALGYAFVLFPIGLNSVALLAGALVYHRLTGHRYPHRAVHKTPAANHDATEIFTRADLDAVLLRRTEILDVDVDDLESVLEEVAQESQRRRMTISNSS</sequence>
<protein>
    <submittedName>
        <fullName evidence="3">CBS-domain-containing membrane protein</fullName>
    </submittedName>
</protein>
<feature type="transmembrane region" description="Helical" evidence="1">
    <location>
        <begin position="28"/>
        <end position="45"/>
    </location>
</feature>
<keyword evidence="1" id="KW-0472">Membrane</keyword>
<proteinExistence type="predicted"/>
<feature type="domain" description="HPP transmembrane region" evidence="2">
    <location>
        <begin position="18"/>
        <end position="174"/>
    </location>
</feature>
<dbReference type="Proteomes" id="UP000540787">
    <property type="component" value="Unassembled WGS sequence"/>
</dbReference>
<organism evidence="3 4">
    <name type="scientific">Massilia aurea</name>
    <dbReference type="NCBI Taxonomy" id="373040"/>
    <lineage>
        <taxon>Bacteria</taxon>
        <taxon>Pseudomonadati</taxon>
        <taxon>Pseudomonadota</taxon>
        <taxon>Betaproteobacteria</taxon>
        <taxon>Burkholderiales</taxon>
        <taxon>Oxalobacteraceae</taxon>
        <taxon>Telluria group</taxon>
        <taxon>Massilia</taxon>
    </lineage>
</organism>
<feature type="transmembrane region" description="Helical" evidence="1">
    <location>
        <begin position="142"/>
        <end position="165"/>
    </location>
</feature>
<dbReference type="InterPro" id="IPR058581">
    <property type="entry name" value="TM_HPP"/>
</dbReference>
<dbReference type="EMBL" id="JACHBX010000003">
    <property type="protein sequence ID" value="MBB6135111.1"/>
    <property type="molecule type" value="Genomic_DNA"/>
</dbReference>
<dbReference type="Pfam" id="PF04982">
    <property type="entry name" value="TM_HPP"/>
    <property type="match status" value="1"/>
</dbReference>
<gene>
    <name evidence="3" type="ORF">HD842_003269</name>
</gene>
<accession>A0A7W9X2B4</accession>
<name>A0A7W9X2B4_9BURK</name>
<comment type="caution">
    <text evidence="3">The sequence shown here is derived from an EMBL/GenBank/DDBJ whole genome shotgun (WGS) entry which is preliminary data.</text>
</comment>
<evidence type="ECO:0000313" key="3">
    <source>
        <dbReference type="EMBL" id="MBB6135111.1"/>
    </source>
</evidence>
<dbReference type="AlphaFoldDB" id="A0A7W9X2B4"/>
<keyword evidence="1" id="KW-1133">Transmembrane helix</keyword>